<evidence type="ECO:0000256" key="3">
    <source>
        <dbReference type="ARBA" id="ARBA00022679"/>
    </source>
</evidence>
<dbReference type="EC" id="2.5.1.145" evidence="7"/>
<comment type="subcellular location">
    <subcellularLocation>
        <location evidence="7">Cell membrane</location>
        <topology evidence="7">Multi-pass membrane protein</topology>
    </subcellularLocation>
</comment>
<dbReference type="GO" id="GO:0008961">
    <property type="term" value="F:phosphatidylglycerol-prolipoprotein diacylglyceryl transferase activity"/>
    <property type="evidence" value="ECO:0007669"/>
    <property type="project" value="UniProtKB-UniRule"/>
</dbReference>
<dbReference type="EMBL" id="CP053015">
    <property type="protein sequence ID" value="QJQ32303.1"/>
    <property type="molecule type" value="Genomic_DNA"/>
</dbReference>
<feature type="transmembrane region" description="Helical" evidence="7">
    <location>
        <begin position="224"/>
        <end position="243"/>
    </location>
</feature>
<protein>
    <recommendedName>
        <fullName evidence="7">Phosphatidylglycerol--prolipoprotein diacylglyceryl transferase</fullName>
        <ecNumber evidence="7">2.5.1.145</ecNumber>
    </recommendedName>
</protein>
<feature type="transmembrane region" description="Helical" evidence="7">
    <location>
        <begin position="80"/>
        <end position="99"/>
    </location>
</feature>
<comment type="function">
    <text evidence="7">Catalyzes the transfer of the diacylglyceryl group from phosphatidylglycerol to the sulfhydryl group of the N-terminal cysteine of a prolipoprotein, the first step in the formation of mature lipoproteins.</text>
</comment>
<feature type="transmembrane region" description="Helical" evidence="7">
    <location>
        <begin position="198"/>
        <end position="217"/>
    </location>
</feature>
<dbReference type="Pfam" id="PF01790">
    <property type="entry name" value="LGT"/>
    <property type="match status" value="1"/>
</dbReference>
<dbReference type="InterPro" id="IPR001640">
    <property type="entry name" value="Lgt"/>
</dbReference>
<comment type="similarity">
    <text evidence="1 7">Belongs to the Lgt family.</text>
</comment>
<feature type="transmembrane region" description="Helical" evidence="7">
    <location>
        <begin position="263"/>
        <end position="281"/>
    </location>
</feature>
<dbReference type="AlphaFoldDB" id="A0A6M4AT94"/>
<dbReference type="NCBIfam" id="TIGR00544">
    <property type="entry name" value="lgt"/>
    <property type="match status" value="1"/>
</dbReference>
<keyword evidence="6 7" id="KW-0472">Membrane</keyword>
<keyword evidence="5 7" id="KW-1133">Transmembrane helix</keyword>
<gene>
    <name evidence="7" type="primary">lgt</name>
    <name evidence="8" type="ORF">GV829_07435</name>
</gene>
<keyword evidence="8" id="KW-0449">Lipoprotein</keyword>
<name>A0A6M4AT94_9SPHN</name>
<feature type="transmembrane region" description="Helical" evidence="7">
    <location>
        <begin position="119"/>
        <end position="136"/>
    </location>
</feature>
<feature type="binding site" evidence="7">
    <location>
        <position position="162"/>
    </location>
    <ligand>
        <name>a 1,2-diacyl-sn-glycero-3-phospho-(1'-sn-glycerol)</name>
        <dbReference type="ChEBI" id="CHEBI:64716"/>
    </ligand>
</feature>
<proteinExistence type="inferred from homology"/>
<accession>A0A6M4AT94</accession>
<evidence type="ECO:0000256" key="4">
    <source>
        <dbReference type="ARBA" id="ARBA00022692"/>
    </source>
</evidence>
<keyword evidence="2 7" id="KW-1003">Cell membrane</keyword>
<keyword evidence="3 7" id="KW-0808">Transferase</keyword>
<dbReference type="UniPathway" id="UPA00664"/>
<dbReference type="PANTHER" id="PTHR30589:SF0">
    <property type="entry name" value="PHOSPHATIDYLGLYCEROL--PROLIPOPROTEIN DIACYLGLYCERYL TRANSFERASE"/>
    <property type="match status" value="1"/>
</dbReference>
<reference evidence="8 9" key="1">
    <citation type="submission" date="2020-01" db="EMBL/GenBank/DDBJ databases">
        <title>Sphingomonas sp. strain CSW-10.</title>
        <authorList>
            <person name="Chen W.-M."/>
        </authorList>
    </citation>
    <scope>NUCLEOTIDE SEQUENCE [LARGE SCALE GENOMIC DNA]</scope>
    <source>
        <strain evidence="8 9">CSW-10</strain>
    </source>
</reference>
<dbReference type="GO" id="GO:0005886">
    <property type="term" value="C:plasma membrane"/>
    <property type="evidence" value="ECO:0007669"/>
    <property type="project" value="UniProtKB-SubCell"/>
</dbReference>
<dbReference type="Proteomes" id="UP000503018">
    <property type="component" value="Chromosome"/>
</dbReference>
<dbReference type="PANTHER" id="PTHR30589">
    <property type="entry name" value="PROLIPOPROTEIN DIACYLGLYCERYL TRANSFERASE"/>
    <property type="match status" value="1"/>
</dbReference>
<evidence type="ECO:0000256" key="2">
    <source>
        <dbReference type="ARBA" id="ARBA00022475"/>
    </source>
</evidence>
<keyword evidence="9" id="KW-1185">Reference proteome</keyword>
<comment type="catalytic activity">
    <reaction evidence="7">
        <text>L-cysteinyl-[prolipoprotein] + a 1,2-diacyl-sn-glycero-3-phospho-(1'-sn-glycerol) = an S-1,2-diacyl-sn-glyceryl-L-cysteinyl-[prolipoprotein] + sn-glycerol 1-phosphate + H(+)</text>
        <dbReference type="Rhea" id="RHEA:56712"/>
        <dbReference type="Rhea" id="RHEA-COMP:14679"/>
        <dbReference type="Rhea" id="RHEA-COMP:14680"/>
        <dbReference type="ChEBI" id="CHEBI:15378"/>
        <dbReference type="ChEBI" id="CHEBI:29950"/>
        <dbReference type="ChEBI" id="CHEBI:57685"/>
        <dbReference type="ChEBI" id="CHEBI:64716"/>
        <dbReference type="ChEBI" id="CHEBI:140658"/>
        <dbReference type="EC" id="2.5.1.145"/>
    </reaction>
</comment>
<evidence type="ECO:0000313" key="8">
    <source>
        <dbReference type="EMBL" id="QJQ32303.1"/>
    </source>
</evidence>
<feature type="transmembrane region" description="Helical" evidence="7">
    <location>
        <begin position="42"/>
        <end position="60"/>
    </location>
</feature>
<dbReference type="KEGG" id="slan:GV829_07435"/>
<dbReference type="PROSITE" id="PS01311">
    <property type="entry name" value="LGT"/>
    <property type="match status" value="1"/>
</dbReference>
<feature type="transmembrane region" description="Helical" evidence="7">
    <location>
        <begin position="143"/>
        <end position="164"/>
    </location>
</feature>
<keyword evidence="4 7" id="KW-0812">Transmembrane</keyword>
<dbReference type="HAMAP" id="MF_01147">
    <property type="entry name" value="Lgt"/>
    <property type="match status" value="1"/>
</dbReference>
<organism evidence="8 9">
    <name type="scientific">Sphingomonas lacunae</name>
    <dbReference type="NCBI Taxonomy" id="2698828"/>
    <lineage>
        <taxon>Bacteria</taxon>
        <taxon>Pseudomonadati</taxon>
        <taxon>Pseudomonadota</taxon>
        <taxon>Alphaproteobacteria</taxon>
        <taxon>Sphingomonadales</taxon>
        <taxon>Sphingomonadaceae</taxon>
        <taxon>Sphingomonas</taxon>
    </lineage>
</organism>
<evidence type="ECO:0000256" key="6">
    <source>
        <dbReference type="ARBA" id="ARBA00023136"/>
    </source>
</evidence>
<evidence type="ECO:0000313" key="9">
    <source>
        <dbReference type="Proteomes" id="UP000503018"/>
    </source>
</evidence>
<comment type="pathway">
    <text evidence="7">Protein modification; lipoprotein biosynthesis (diacylglyceryl transfer).</text>
</comment>
<evidence type="ECO:0000256" key="1">
    <source>
        <dbReference type="ARBA" id="ARBA00007150"/>
    </source>
</evidence>
<dbReference type="GO" id="GO:0042158">
    <property type="term" value="P:lipoprotein biosynthetic process"/>
    <property type="evidence" value="ECO:0007669"/>
    <property type="project" value="UniProtKB-UniRule"/>
</dbReference>
<sequence>MRIKTTGEKTLLVSLAADATAYVNFADLGLSPVAFSPFGLDIRWYSLAYIVGIFAGYWLVRKMCRQPGAPMTDRHIDDLLFYAMLGVIVGGRIGYVLFYNLSEYLADPLAVFRLWDGGMSFHGGAAGVTLAIWWIARRDRLSFLRVCDYVAVVVPIGMLLGRLANFVNGELWGRVSDVPWAMIFPDALTADPRHPSQLYQAGLEGLLMLVILSYLFWRTHARYYPGRLVGVFAVGLGLARFIVEFVREPDAQLAEFTATTGLSMGQWLTIPLILLGLWLVWTSKGRRQRIEPIAGPDSVA</sequence>
<evidence type="ECO:0000256" key="5">
    <source>
        <dbReference type="ARBA" id="ARBA00022989"/>
    </source>
</evidence>
<evidence type="ECO:0000256" key="7">
    <source>
        <dbReference type="HAMAP-Rule" id="MF_01147"/>
    </source>
</evidence>
<dbReference type="RefSeq" id="WP_169945417.1">
    <property type="nucleotide sequence ID" value="NZ_CP053015.1"/>
</dbReference>